<dbReference type="GeneTree" id="ENSGT00940000155538"/>
<feature type="compositionally biased region" description="Acidic residues" evidence="13">
    <location>
        <begin position="626"/>
        <end position="642"/>
    </location>
</feature>
<evidence type="ECO:0000259" key="14">
    <source>
        <dbReference type="PROSITE" id="PS50106"/>
    </source>
</evidence>
<keyword evidence="6" id="KW-0524">Neurogenesis</keyword>
<keyword evidence="7" id="KW-0770">Synapse</keyword>
<dbReference type="GO" id="GO:0015629">
    <property type="term" value="C:actin cytoskeleton"/>
    <property type="evidence" value="ECO:0007669"/>
    <property type="project" value="TreeGrafter"/>
</dbReference>
<evidence type="ECO:0000256" key="4">
    <source>
        <dbReference type="ARBA" id="ARBA00022553"/>
    </source>
</evidence>
<sequence>MLKTESSGERTTLRSASPHRNAYRTEFQALKSTFDKPKSDGEQKTKEGEGSQQSRGRKYGSNVNRIKNLFMQMGMEPNENAAVTAKTRGKGGHSSPQRRMKPKEFLEKTDGSVFKLESSVSERISRFDTMYDGPSYSKFTETRKMFERSVHESGQNNRYSPKKEKAGGSEPQDEWGGSKSNRGSTDSLDSLSSRTEAVSPTVSQLSAVFENTDSPSAIISEKAENSEYSVTGHYPLNLPSVTVTNLDTFCHLKDSNSWSSNKQGVDTEDAHKSNTTPVPEVASKSTSLALIPGEEIQQRKETEDAATNQQTPDSIDKGSAEEPCAESKAMPKSEIPSPQSQPLEDAEANLVGSEAAKQQRKELAGGDFTSPDASASSCGKEVPEDSNNFDSSHVYMHSDYNVYRVRSRYNSDWGETGTEQDEEEDSDENNYYQPDMEYSEIVGLPEEEEIPANRKIKFSSAPIKVFNTYSNEDYDRRNDEVDPVAASAEYELEKRVEKLELFPVELEKDEDGLGISIIGMGVGADAGLEKLGIFVKTVTEGGAAQRDGRIQVNDQIVEVDGISLVGVTQNFAATVLRNTKGNVRFVIGREKPGQVSEVAQLISQTLEQERRQRELLEQHYAQYDADDDETGEYATDEEEDEVGPVLPGSDMAIEVFELPENEDMFSPSDLDTNKLSHKFKELQIKHAVTEAEIQKLKTKLQAAENEKVRWELEKTQLQQNIEENKERMLKLESYWIEAQTLCHTVNEHLKETQSQYQALEKKYNKAKKLIKDFQQKEFDFIKRQEAERKKIEDLEKAHLVEVQGLQVRIRDLEAEVFRLLKQNGTQVNNNNNIFERRTSLGEVSKGDTMENLDVKQTSCHDGLSQDLNEAVPETERLDSKALKTRAQLSVKNRRQRPSRTRLYDSVSSTDGEDSLERKPSNSFYNHMHITKLLPPKGLRTSSPESDSGVPPLTPVASNVPFSSDHIAEFQEEPLDPEMGPLSSMWGDTSLFSTSKSDHDIEESPCYHQATNKKILQEKDDAKDPKSLRASSSLAVQGGKIKRKFVDLGAPLRRNSNKGKKWKEKEKEASRFSAGNRVFRGRLENWTPKPRSAAQTSTRSPCMPFSWFNDSRKGSYSFRNLPAPASSLHPSPETLISDKKCSKNFTFNDDFSPSSTSSADLSGLGAEPKTPGLSQSLALSSDEALGMTASQDRAVVKKKLKEMKMSLEKARKAQEKMEKQREKLRRKEQEQMQRKSKKTEKITSTTAEGAGEQ</sequence>
<gene>
    <name evidence="15" type="primary">PPP1R9A</name>
</gene>
<keyword evidence="8 12" id="KW-0175">Coiled coil</keyword>
<comment type="subcellular location">
    <subcellularLocation>
        <location evidence="1">Cytoplasm</location>
        <location evidence="1">Cytoskeleton</location>
    </subcellularLocation>
    <subcellularLocation>
        <location evidence="11">Synapse</location>
    </subcellularLocation>
</comment>
<protein>
    <submittedName>
        <fullName evidence="15">Protein phosphatase 1 regulatory subunit 9A</fullName>
    </submittedName>
</protein>
<dbReference type="PROSITE" id="PS50106">
    <property type="entry name" value="PDZ"/>
    <property type="match status" value="1"/>
</dbReference>
<feature type="compositionally biased region" description="Basic and acidic residues" evidence="13">
    <location>
        <begin position="33"/>
        <end position="49"/>
    </location>
</feature>
<dbReference type="GO" id="GO:0019722">
    <property type="term" value="P:calcium-mediated signaling"/>
    <property type="evidence" value="ECO:0007669"/>
    <property type="project" value="TreeGrafter"/>
</dbReference>
<dbReference type="GO" id="GO:0007015">
    <property type="term" value="P:actin filament organization"/>
    <property type="evidence" value="ECO:0007669"/>
    <property type="project" value="TreeGrafter"/>
</dbReference>
<dbReference type="InterPro" id="IPR036034">
    <property type="entry name" value="PDZ_sf"/>
</dbReference>
<feature type="region of interest" description="Disordered" evidence="13">
    <location>
        <begin position="887"/>
        <end position="922"/>
    </location>
</feature>
<dbReference type="GO" id="GO:0031175">
    <property type="term" value="P:neuron projection development"/>
    <property type="evidence" value="ECO:0007669"/>
    <property type="project" value="TreeGrafter"/>
</dbReference>
<dbReference type="GO" id="GO:0051015">
    <property type="term" value="F:actin filament binding"/>
    <property type="evidence" value="ECO:0007669"/>
    <property type="project" value="TreeGrafter"/>
</dbReference>
<feature type="region of interest" description="Disordered" evidence="13">
    <location>
        <begin position="254"/>
        <end position="395"/>
    </location>
</feature>
<evidence type="ECO:0000256" key="6">
    <source>
        <dbReference type="ARBA" id="ARBA00022902"/>
    </source>
</evidence>
<feature type="region of interest" description="Disordered" evidence="13">
    <location>
        <begin position="1"/>
        <end position="106"/>
    </location>
</feature>
<feature type="compositionally biased region" description="Basic and acidic residues" evidence="13">
    <location>
        <begin position="1204"/>
        <end position="1232"/>
    </location>
</feature>
<feature type="compositionally biased region" description="Basic and acidic residues" evidence="13">
    <location>
        <begin position="1"/>
        <end position="12"/>
    </location>
</feature>
<name>A0A8J8XHW2_CALJA</name>
<reference evidence="15" key="2">
    <citation type="submission" date="2025-08" db="UniProtKB">
        <authorList>
            <consortium name="Ensembl"/>
        </authorList>
    </citation>
    <scope>IDENTIFICATION</scope>
</reference>
<dbReference type="PANTHER" id="PTHR16154:SF22">
    <property type="entry name" value="NEURABIN-1"/>
    <property type="match status" value="1"/>
</dbReference>
<feature type="compositionally biased region" description="Polar residues" evidence="13">
    <location>
        <begin position="273"/>
        <end position="288"/>
    </location>
</feature>
<feature type="region of interest" description="Disordered" evidence="13">
    <location>
        <begin position="1147"/>
        <end position="1173"/>
    </location>
</feature>
<evidence type="ECO:0000256" key="2">
    <source>
        <dbReference type="ARBA" id="ARBA00022473"/>
    </source>
</evidence>
<feature type="region of interest" description="Disordered" evidence="13">
    <location>
        <begin position="147"/>
        <end position="201"/>
    </location>
</feature>
<keyword evidence="3" id="KW-0963">Cytoplasm</keyword>
<feature type="compositionally biased region" description="Polar residues" evidence="13">
    <location>
        <begin position="1147"/>
        <end position="1159"/>
    </location>
</feature>
<feature type="compositionally biased region" description="Low complexity" evidence="13">
    <location>
        <begin position="182"/>
        <end position="195"/>
    </location>
</feature>
<evidence type="ECO:0000256" key="13">
    <source>
        <dbReference type="SAM" id="MobiDB-lite"/>
    </source>
</evidence>
<keyword evidence="5" id="KW-0221">Differentiation</keyword>
<dbReference type="GO" id="GO:0030425">
    <property type="term" value="C:dendrite"/>
    <property type="evidence" value="ECO:0007669"/>
    <property type="project" value="TreeGrafter"/>
</dbReference>
<keyword evidence="16" id="KW-1185">Reference proteome</keyword>
<dbReference type="InterPro" id="IPR040645">
    <property type="entry name" value="Neurabin-1/2_PDZ"/>
</dbReference>
<keyword evidence="4" id="KW-0597">Phosphoprotein</keyword>
<proteinExistence type="predicted"/>
<dbReference type="Pfam" id="PF00595">
    <property type="entry name" value="PDZ"/>
    <property type="match status" value="1"/>
</dbReference>
<evidence type="ECO:0000256" key="11">
    <source>
        <dbReference type="ARBA" id="ARBA00034103"/>
    </source>
</evidence>
<dbReference type="Gene3D" id="2.30.42.10">
    <property type="match status" value="1"/>
</dbReference>
<feature type="compositionally biased region" description="Acidic residues" evidence="13">
    <location>
        <begin position="418"/>
        <end position="428"/>
    </location>
</feature>
<reference evidence="15" key="3">
    <citation type="submission" date="2025-09" db="UniProtKB">
        <authorList>
            <consortium name="Ensembl"/>
        </authorList>
    </citation>
    <scope>IDENTIFICATION</scope>
</reference>
<dbReference type="Proteomes" id="UP000008225">
    <property type="component" value="Chromosome 8"/>
</dbReference>
<keyword evidence="9" id="KW-0009">Actin-binding</keyword>
<evidence type="ECO:0000256" key="5">
    <source>
        <dbReference type="ARBA" id="ARBA00022782"/>
    </source>
</evidence>
<feature type="region of interest" description="Disordered" evidence="13">
    <location>
        <begin position="412"/>
        <end position="431"/>
    </location>
</feature>
<feature type="region of interest" description="Disordered" evidence="13">
    <location>
        <begin position="934"/>
        <end position="957"/>
    </location>
</feature>
<dbReference type="Pfam" id="PF17817">
    <property type="entry name" value="PDZ_5"/>
    <property type="match status" value="1"/>
</dbReference>
<evidence type="ECO:0000313" key="16">
    <source>
        <dbReference type="Proteomes" id="UP000008225"/>
    </source>
</evidence>
<evidence type="ECO:0000256" key="1">
    <source>
        <dbReference type="ARBA" id="ARBA00004245"/>
    </source>
</evidence>
<feature type="compositionally biased region" description="Polar residues" evidence="13">
    <location>
        <begin position="255"/>
        <end position="264"/>
    </location>
</feature>
<evidence type="ECO:0000256" key="3">
    <source>
        <dbReference type="ARBA" id="ARBA00022490"/>
    </source>
</evidence>
<evidence type="ECO:0000256" key="12">
    <source>
        <dbReference type="SAM" id="Coils"/>
    </source>
</evidence>
<dbReference type="CDD" id="cd06790">
    <property type="entry name" value="PDZ_neurabin-like"/>
    <property type="match status" value="1"/>
</dbReference>
<dbReference type="SUPFAM" id="SSF50156">
    <property type="entry name" value="PDZ domain-like"/>
    <property type="match status" value="1"/>
</dbReference>
<dbReference type="SMART" id="SM00228">
    <property type="entry name" value="PDZ"/>
    <property type="match status" value="1"/>
</dbReference>
<feature type="coiled-coil region" evidence="12">
    <location>
        <begin position="599"/>
        <end position="626"/>
    </location>
</feature>
<feature type="domain" description="PDZ" evidence="14">
    <location>
        <begin position="503"/>
        <end position="591"/>
    </location>
</feature>
<reference evidence="15" key="1">
    <citation type="submission" date="2009-03" db="EMBL/GenBank/DDBJ databases">
        <authorList>
            <person name="Warren W."/>
            <person name="Ye L."/>
            <person name="Minx P."/>
            <person name="Worley K."/>
            <person name="Gibbs R."/>
            <person name="Wilson R.K."/>
        </authorList>
    </citation>
    <scope>NUCLEOTIDE SEQUENCE [LARGE SCALE GENOMIC DNA]</scope>
</reference>
<keyword evidence="10" id="KW-0206">Cytoskeleton</keyword>
<accession>A0A8J8XHW2</accession>
<feature type="coiled-coil region" evidence="12">
    <location>
        <begin position="679"/>
        <end position="776"/>
    </location>
</feature>
<evidence type="ECO:0000256" key="7">
    <source>
        <dbReference type="ARBA" id="ARBA00023018"/>
    </source>
</evidence>
<dbReference type="Ensembl" id="ENSCJAT00000054749.4">
    <property type="protein sequence ID" value="ENSCJAP00000049338.3"/>
    <property type="gene ID" value="ENSCJAG00000013400.5"/>
</dbReference>
<dbReference type="FunFam" id="2.30.42.10:FF:000010">
    <property type="entry name" value="Neurabin-1 isoform 1"/>
    <property type="match status" value="1"/>
</dbReference>
<organism evidence="15 16">
    <name type="scientific">Callithrix jacchus</name>
    <name type="common">White-tufted-ear marmoset</name>
    <name type="synonym">Simia Jacchus</name>
    <dbReference type="NCBI Taxonomy" id="9483"/>
    <lineage>
        <taxon>Eukaryota</taxon>
        <taxon>Metazoa</taxon>
        <taxon>Chordata</taxon>
        <taxon>Craniata</taxon>
        <taxon>Vertebrata</taxon>
        <taxon>Euteleostomi</taxon>
        <taxon>Mammalia</taxon>
        <taxon>Eutheria</taxon>
        <taxon>Euarchontoglires</taxon>
        <taxon>Primates</taxon>
        <taxon>Haplorrhini</taxon>
        <taxon>Platyrrhini</taxon>
        <taxon>Cebidae</taxon>
        <taxon>Callitrichinae</taxon>
        <taxon>Callithrix</taxon>
        <taxon>Callithrix</taxon>
    </lineage>
</organism>
<dbReference type="InterPro" id="IPR001478">
    <property type="entry name" value="PDZ"/>
</dbReference>
<feature type="region of interest" description="Disordered" evidence="13">
    <location>
        <begin position="626"/>
        <end position="646"/>
    </location>
</feature>
<dbReference type="HOGENOM" id="CLU_007401_0_0_1"/>
<dbReference type="GO" id="GO:0005737">
    <property type="term" value="C:cytoplasm"/>
    <property type="evidence" value="ECO:0007669"/>
    <property type="project" value="TreeGrafter"/>
</dbReference>
<feature type="compositionally biased region" description="Basic residues" evidence="13">
    <location>
        <begin position="87"/>
        <end position="101"/>
    </location>
</feature>
<dbReference type="InterPro" id="IPR043446">
    <property type="entry name" value="Neurabin-like"/>
</dbReference>
<dbReference type="GO" id="GO:0014069">
    <property type="term" value="C:postsynaptic density"/>
    <property type="evidence" value="ECO:0007669"/>
    <property type="project" value="TreeGrafter"/>
</dbReference>
<keyword evidence="2" id="KW-0217">Developmental protein</keyword>
<dbReference type="AlphaFoldDB" id="A0A8J8XHW2"/>
<dbReference type="PANTHER" id="PTHR16154">
    <property type="entry name" value="NEURABIN"/>
    <property type="match status" value="1"/>
</dbReference>
<feature type="region of interest" description="Disordered" evidence="13">
    <location>
        <begin position="1204"/>
        <end position="1252"/>
    </location>
</feature>
<evidence type="ECO:0000256" key="10">
    <source>
        <dbReference type="ARBA" id="ARBA00023212"/>
    </source>
</evidence>
<evidence type="ECO:0000313" key="15">
    <source>
        <dbReference type="Ensembl" id="ENSCJAP00000049338.3"/>
    </source>
</evidence>
<evidence type="ECO:0000256" key="9">
    <source>
        <dbReference type="ARBA" id="ARBA00023203"/>
    </source>
</evidence>
<evidence type="ECO:0000256" key="8">
    <source>
        <dbReference type="ARBA" id="ARBA00023054"/>
    </source>
</evidence>